<dbReference type="Gene3D" id="3.90.850.10">
    <property type="entry name" value="Fumarylacetoacetase-like, C-terminal domain"/>
    <property type="match status" value="1"/>
</dbReference>
<gene>
    <name evidence="1" type="ORF">METZ01_LOCUS226189</name>
</gene>
<dbReference type="EMBL" id="UINC01054975">
    <property type="protein sequence ID" value="SVB73335.1"/>
    <property type="molecule type" value="Genomic_DNA"/>
</dbReference>
<evidence type="ECO:0000313" key="1">
    <source>
        <dbReference type="EMBL" id="SVB73335.1"/>
    </source>
</evidence>
<name>A0A382GF21_9ZZZZ</name>
<accession>A0A382GF21</accession>
<dbReference type="SUPFAM" id="SSF56529">
    <property type="entry name" value="FAH"/>
    <property type="match status" value="1"/>
</dbReference>
<proteinExistence type="predicted"/>
<dbReference type="AlphaFoldDB" id="A0A382GF21"/>
<dbReference type="InterPro" id="IPR036663">
    <property type="entry name" value="Fumarylacetoacetase_C_sf"/>
</dbReference>
<sequence>VVDGHDKGLRQQLQRLGKRSVAGWKVGLTSGGGRDSMGIGFRPFGFILNDRCLQSSDSLQFAELPDIEVETELCFRFKADL</sequence>
<dbReference type="GO" id="GO:0003824">
    <property type="term" value="F:catalytic activity"/>
    <property type="evidence" value="ECO:0007669"/>
    <property type="project" value="InterPro"/>
</dbReference>
<feature type="non-terminal residue" evidence="1">
    <location>
        <position position="81"/>
    </location>
</feature>
<organism evidence="1">
    <name type="scientific">marine metagenome</name>
    <dbReference type="NCBI Taxonomy" id="408172"/>
    <lineage>
        <taxon>unclassified sequences</taxon>
        <taxon>metagenomes</taxon>
        <taxon>ecological metagenomes</taxon>
    </lineage>
</organism>
<protein>
    <submittedName>
        <fullName evidence="1">Uncharacterized protein</fullName>
    </submittedName>
</protein>
<feature type="non-terminal residue" evidence="1">
    <location>
        <position position="1"/>
    </location>
</feature>
<reference evidence="1" key="1">
    <citation type="submission" date="2018-05" db="EMBL/GenBank/DDBJ databases">
        <authorList>
            <person name="Lanie J.A."/>
            <person name="Ng W.-L."/>
            <person name="Kazmierczak K.M."/>
            <person name="Andrzejewski T.M."/>
            <person name="Davidsen T.M."/>
            <person name="Wayne K.J."/>
            <person name="Tettelin H."/>
            <person name="Glass J.I."/>
            <person name="Rusch D."/>
            <person name="Podicherti R."/>
            <person name="Tsui H.-C.T."/>
            <person name="Winkler M.E."/>
        </authorList>
    </citation>
    <scope>NUCLEOTIDE SEQUENCE</scope>
</reference>